<keyword evidence="1" id="KW-0812">Transmembrane</keyword>
<feature type="transmembrane region" description="Helical" evidence="1">
    <location>
        <begin position="123"/>
        <end position="145"/>
    </location>
</feature>
<sequence length="211" mass="24029">MNFDNIKAAMDADADQKDNIKIDLGKGPHNPVALIRRNMRIEILTQLIGVIIFLIAPFTFLSLDPKPQAIYLIFIFIISVMILLYTLKLSLFLREVDPMTNSTTKLLQQFIYKAKLTLQVYKSFMLASTLLIPVAVFALITGNINGQYHNPTLFEKWIYLAISGTELSLLIIGYLLLAGAFYYMTISWTKTMYGKHLTALEILLNNLEEEE</sequence>
<feature type="transmembrane region" description="Helical" evidence="1">
    <location>
        <begin position="157"/>
        <end position="183"/>
    </location>
</feature>
<name>A0A2W1NB66_9FLAO</name>
<proteinExistence type="predicted"/>
<accession>A0A2W1NB66</accession>
<feature type="transmembrane region" description="Helical" evidence="1">
    <location>
        <begin position="43"/>
        <end position="63"/>
    </location>
</feature>
<organism evidence="2 3">
    <name type="scientific">Putridiphycobacter roseus</name>
    <dbReference type="NCBI Taxonomy" id="2219161"/>
    <lineage>
        <taxon>Bacteria</taxon>
        <taxon>Pseudomonadati</taxon>
        <taxon>Bacteroidota</taxon>
        <taxon>Flavobacteriia</taxon>
        <taxon>Flavobacteriales</taxon>
        <taxon>Crocinitomicaceae</taxon>
        <taxon>Putridiphycobacter</taxon>
    </lineage>
</organism>
<evidence type="ECO:0000313" key="3">
    <source>
        <dbReference type="Proteomes" id="UP000249248"/>
    </source>
</evidence>
<keyword evidence="1" id="KW-0472">Membrane</keyword>
<keyword evidence="3" id="KW-1185">Reference proteome</keyword>
<dbReference type="EMBL" id="QKSB01000009">
    <property type="protein sequence ID" value="PZE16303.1"/>
    <property type="molecule type" value="Genomic_DNA"/>
</dbReference>
<evidence type="ECO:0000256" key="1">
    <source>
        <dbReference type="SAM" id="Phobius"/>
    </source>
</evidence>
<dbReference type="OrthoDB" id="1249607at2"/>
<dbReference type="Proteomes" id="UP000249248">
    <property type="component" value="Unassembled WGS sequence"/>
</dbReference>
<feature type="transmembrane region" description="Helical" evidence="1">
    <location>
        <begin position="69"/>
        <end position="87"/>
    </location>
</feature>
<keyword evidence="1" id="KW-1133">Transmembrane helix</keyword>
<dbReference type="RefSeq" id="WP_111064001.1">
    <property type="nucleotide sequence ID" value="NZ_JBHUCU010000006.1"/>
</dbReference>
<protein>
    <submittedName>
        <fullName evidence="2">Uncharacterized protein</fullName>
    </submittedName>
</protein>
<evidence type="ECO:0000313" key="2">
    <source>
        <dbReference type="EMBL" id="PZE16303.1"/>
    </source>
</evidence>
<comment type="caution">
    <text evidence="2">The sequence shown here is derived from an EMBL/GenBank/DDBJ whole genome shotgun (WGS) entry which is preliminary data.</text>
</comment>
<dbReference type="AlphaFoldDB" id="A0A2W1NB66"/>
<reference evidence="2 3" key="1">
    <citation type="submission" date="2018-06" db="EMBL/GenBank/DDBJ databases">
        <title>The draft genome sequence of Crocinitomix sp. SM1701.</title>
        <authorList>
            <person name="Zhang X."/>
        </authorList>
    </citation>
    <scope>NUCLEOTIDE SEQUENCE [LARGE SCALE GENOMIC DNA]</scope>
    <source>
        <strain evidence="2 3">SM1701</strain>
    </source>
</reference>
<gene>
    <name evidence="2" type="ORF">DNU06_13395</name>
</gene>